<evidence type="ECO:0000256" key="6">
    <source>
        <dbReference type="SAM" id="Phobius"/>
    </source>
</evidence>
<dbReference type="Gene3D" id="1.10.238.10">
    <property type="entry name" value="EF-hand"/>
    <property type="match status" value="1"/>
</dbReference>
<evidence type="ECO:0000256" key="2">
    <source>
        <dbReference type="ARBA" id="ARBA00022692"/>
    </source>
</evidence>
<dbReference type="InterPro" id="IPR002048">
    <property type="entry name" value="EF_hand_dom"/>
</dbReference>
<dbReference type="InterPro" id="IPR011992">
    <property type="entry name" value="EF-hand-dom_pair"/>
</dbReference>
<dbReference type="AlphaFoldDB" id="A0AAE0H2J7"/>
<dbReference type="PANTHER" id="PTHR43310">
    <property type="entry name" value="SULFATE TRANSPORTER YBAR-RELATED"/>
    <property type="match status" value="1"/>
</dbReference>
<feature type="transmembrane region" description="Helical" evidence="6">
    <location>
        <begin position="520"/>
        <end position="551"/>
    </location>
</feature>
<evidence type="ECO:0000313" key="8">
    <source>
        <dbReference type="EMBL" id="KAK3288805.1"/>
    </source>
</evidence>
<feature type="transmembrane region" description="Helical" evidence="6">
    <location>
        <begin position="48"/>
        <end position="71"/>
    </location>
</feature>
<feature type="domain" description="EF-hand" evidence="7">
    <location>
        <begin position="185"/>
        <end position="220"/>
    </location>
</feature>
<evidence type="ECO:0000256" key="5">
    <source>
        <dbReference type="ARBA" id="ARBA00023136"/>
    </source>
</evidence>
<feature type="transmembrane region" description="Helical" evidence="6">
    <location>
        <begin position="459"/>
        <end position="479"/>
    </location>
</feature>
<dbReference type="PROSITE" id="PS00018">
    <property type="entry name" value="EF_HAND_1"/>
    <property type="match status" value="1"/>
</dbReference>
<reference evidence="8 9" key="1">
    <citation type="journal article" date="2015" name="Genome Biol. Evol.">
        <title>Comparative Genomics of a Bacterivorous Green Alga Reveals Evolutionary Causalities and Consequences of Phago-Mixotrophic Mode of Nutrition.</title>
        <authorList>
            <person name="Burns J.A."/>
            <person name="Paasch A."/>
            <person name="Narechania A."/>
            <person name="Kim E."/>
        </authorList>
    </citation>
    <scope>NUCLEOTIDE SEQUENCE [LARGE SCALE GENOMIC DNA]</scope>
    <source>
        <strain evidence="8 9">PLY_AMNH</strain>
    </source>
</reference>
<evidence type="ECO:0000256" key="4">
    <source>
        <dbReference type="ARBA" id="ARBA00022989"/>
    </source>
</evidence>
<evidence type="ECO:0000256" key="3">
    <source>
        <dbReference type="ARBA" id="ARBA00022837"/>
    </source>
</evidence>
<organism evidence="8 9">
    <name type="scientific">Cymbomonas tetramitiformis</name>
    <dbReference type="NCBI Taxonomy" id="36881"/>
    <lineage>
        <taxon>Eukaryota</taxon>
        <taxon>Viridiplantae</taxon>
        <taxon>Chlorophyta</taxon>
        <taxon>Pyramimonadophyceae</taxon>
        <taxon>Pyramimonadales</taxon>
        <taxon>Pyramimonadaceae</taxon>
        <taxon>Cymbomonas</taxon>
    </lineage>
</organism>
<keyword evidence="4 6" id="KW-1133">Transmembrane helix</keyword>
<keyword evidence="2 6" id="KW-0812">Transmembrane</keyword>
<feature type="transmembrane region" description="Helical" evidence="6">
    <location>
        <begin position="163"/>
        <end position="180"/>
    </location>
</feature>
<feature type="transmembrane region" description="Helical" evidence="6">
    <location>
        <begin position="134"/>
        <end position="157"/>
    </location>
</feature>
<accession>A0AAE0H2J7</accession>
<keyword evidence="9" id="KW-1185">Reference proteome</keyword>
<dbReference type="InterPro" id="IPR018247">
    <property type="entry name" value="EF_Hand_1_Ca_BS"/>
</dbReference>
<proteinExistence type="predicted"/>
<dbReference type="Proteomes" id="UP001190700">
    <property type="component" value="Unassembled WGS sequence"/>
</dbReference>
<protein>
    <recommendedName>
        <fullName evidence="7">EF-hand domain-containing protein</fullName>
    </recommendedName>
</protein>
<evidence type="ECO:0000259" key="7">
    <source>
        <dbReference type="PROSITE" id="PS50222"/>
    </source>
</evidence>
<dbReference type="CDD" id="cd00051">
    <property type="entry name" value="EFh"/>
    <property type="match status" value="1"/>
</dbReference>
<gene>
    <name evidence="8" type="ORF">CYMTET_3732</name>
</gene>
<comment type="subcellular location">
    <subcellularLocation>
        <location evidence="1">Membrane</location>
        <topology evidence="1">Multi-pass membrane protein</topology>
    </subcellularLocation>
</comment>
<keyword evidence="3" id="KW-0106">Calcium</keyword>
<dbReference type="Pfam" id="PF13499">
    <property type="entry name" value="EF-hand_7"/>
    <property type="match status" value="1"/>
</dbReference>
<dbReference type="InterPro" id="IPR052706">
    <property type="entry name" value="Membrane-Transporter-like"/>
</dbReference>
<keyword evidence="5 6" id="KW-0472">Membrane</keyword>
<comment type="caution">
    <text evidence="8">The sequence shown here is derived from an EMBL/GenBank/DDBJ whole genome shotgun (WGS) entry which is preliminary data.</text>
</comment>
<evidence type="ECO:0000256" key="1">
    <source>
        <dbReference type="ARBA" id="ARBA00004141"/>
    </source>
</evidence>
<dbReference type="GO" id="GO:0016020">
    <property type="term" value="C:membrane"/>
    <property type="evidence" value="ECO:0007669"/>
    <property type="project" value="UniProtKB-SubCell"/>
</dbReference>
<name>A0AAE0H2J7_9CHLO</name>
<dbReference type="PROSITE" id="PS50222">
    <property type="entry name" value="EF_HAND_2"/>
    <property type="match status" value="1"/>
</dbReference>
<sequence>MENIERIKNDALQHISGSVTYYRNNPLRFKNEILSGLTVAIAQVPESVAFSFVAGVDPIVGLYATFFLGLITAQIGGRPGMVSGAAGAMAVVIKEVMDSGGLYTESDLEDKELISSGPDKDPLADQADDQRLEYLLAVVILVGMLQAFAGVCGLSVYVKLIPVPVMTGFVNGLAVVIFLAQLQSFQVDDDEAMFNQYDADRDGQITRTEAETQFSTAYRGLSAANLAKEMNTIFSETDTNKDGVIDIEEFNADEDHRIHDGHDDLVRWLELDEGELWMMAVMISLTMAIMHFLPRLTTVVPSSLVGIIASTIFEHAINRTAIGLDTRTVKDMAPVAGGLPTFHIPDVPYTGETLAEILPVSISLCLVGLIESVLTLQLVDEILGDRSDSSGRCKQECIAQGIANFVSGIFSSMGGDAMIGQSTINVKSGGIGRLSTTFAALMFWFFILAASSVIELVPISALVGVLFMVVIYTFDWSCLPLMAGERASRLLYTADPAAPCFVVRQKFHQPKGRAPASDSFLIVLVTVVTVLTNLAYAVIAGVLVACVMFSWKFSDRLQVLPFLCPEPL</sequence>
<dbReference type="SUPFAM" id="SSF47473">
    <property type="entry name" value="EF-hand"/>
    <property type="match status" value="1"/>
</dbReference>
<dbReference type="PANTHER" id="PTHR43310:SF1">
    <property type="entry name" value="SULFATE TRANSPORTER YBAR-RELATED"/>
    <property type="match status" value="1"/>
</dbReference>
<dbReference type="GO" id="GO:0005509">
    <property type="term" value="F:calcium ion binding"/>
    <property type="evidence" value="ECO:0007669"/>
    <property type="project" value="InterPro"/>
</dbReference>
<evidence type="ECO:0000313" key="9">
    <source>
        <dbReference type="Proteomes" id="UP001190700"/>
    </source>
</evidence>
<feature type="transmembrane region" description="Helical" evidence="6">
    <location>
        <begin position="276"/>
        <end position="293"/>
    </location>
</feature>
<dbReference type="InterPro" id="IPR011547">
    <property type="entry name" value="SLC26A/SulP_dom"/>
</dbReference>
<dbReference type="EMBL" id="LGRX02000352">
    <property type="protein sequence ID" value="KAK3288805.1"/>
    <property type="molecule type" value="Genomic_DNA"/>
</dbReference>
<dbReference type="Pfam" id="PF00916">
    <property type="entry name" value="Sulfate_transp"/>
    <property type="match status" value="2"/>
</dbReference>